<evidence type="ECO:0000313" key="6">
    <source>
        <dbReference type="EMBL" id="ADU62160.1"/>
    </source>
</evidence>
<evidence type="ECO:0000256" key="2">
    <source>
        <dbReference type="ARBA" id="ARBA00022723"/>
    </source>
</evidence>
<comment type="similarity">
    <text evidence="1">Belongs to the prokaryotic molybdopterin-containing oxidoreductase family.</text>
</comment>
<evidence type="ECO:0000256" key="4">
    <source>
        <dbReference type="ARBA" id="ARBA00023014"/>
    </source>
</evidence>
<reference evidence="6 7" key="2">
    <citation type="journal article" date="2014" name="Genome Announc.">
        <title>Complete Genome Sequence of the Subsurface, Mesophilic Sulfate-Reducing Bacterium Desulfovibrio aespoeensis Aspo-2.</title>
        <authorList>
            <person name="Pedersen K."/>
            <person name="Bengtsson A."/>
            <person name="Edlund J."/>
            <person name="Rabe L."/>
            <person name="Hazen T."/>
            <person name="Chakraborty R."/>
            <person name="Goodwin L."/>
            <person name="Shapiro N."/>
        </authorList>
    </citation>
    <scope>NUCLEOTIDE SEQUENCE [LARGE SCALE GENOMIC DNA]</scope>
    <source>
        <strain evidence="7">ATCC 700646 / DSM 10631 / Aspo-2</strain>
    </source>
</reference>
<sequence length="896" mass="98623">MKMGKQRIITTCTRDCPNACGLVASVEDGRLVRLVGDPDHPLTNGIACHKTVKYIDRVYSPERITHPMLRRHGRWERATWNEALDLIAKRIRRIVEESGPEAILYYQGYGERTALKLLHRYFFNLLGGVTTLRGSLCGGAGQGAQNLDFGERVSHDPLDHRNSRSMVLWARNPASTNISLVPIIRDIRKRGGSVIVIDPAHTRSAALADHHIRPKPGHDGYLAMAAAKLILSAGAEDREFINHFSEGYEQFRAILDRHGVAELCAMAGVSTADAVILANTLMAQKPTSILLGWGLHRYENAHHLIRAVDALGAVSGNIGVAGGGVSQGFEEYGPFDQHYWGDTLNPPRRTLLIARVGEELLNATDPKIRMIFVTAANPLCMAPNTAKVTEAFDSAEFVVYSGHFMDDTADHAQVFLPATTFLEEDDVTASYGHNYVGPVNRVIEPVGECRSEFRMFHELAARFPFADRFRRSEEEWLHDLCAPIWAMGCDLPALRRGAFRLDAPMVPYVDKNFPTPSGKFRFMNEFTPSELPRHDPEFPYRLLTIAPHGSICSERTMADHAPLPEIVLNTGEAAENGMIDNDLVLVRSPVGQVRARLKVDPDQRPDVAVAERGGWTKAGHGLNLLTRDMVSAVGQGTPFYETAVAITPCPQEGVMGARILVVRHSPHAPGGVFCKELERLGAILTTVSPLEGDALPQTPDGHEGLVVLGGPQHAFDDEASPHFVPLMRLMREFDAAGRPVAGICLGCQLLARAYGGRTWTMDGLEFGFITHRATTAGMADRVIGSVLPLPPLMEFHEDSFDLPEGAELLVAGDSCVNQCFRVGSNAYGFQFHLEVDSRIADHWITGFRNGEFGNYAVYAEQFGEEFFVAIRERLPVLVAESEAWCRKVVAAWAAAL</sequence>
<dbReference type="PANTHER" id="PTHR43742">
    <property type="entry name" value="TRIMETHYLAMINE-N-OXIDE REDUCTASE"/>
    <property type="match status" value="1"/>
</dbReference>
<dbReference type="EC" id="1.7.2.3" evidence="6"/>
<dbReference type="GO" id="GO:0043546">
    <property type="term" value="F:molybdopterin cofactor binding"/>
    <property type="evidence" value="ECO:0007669"/>
    <property type="project" value="InterPro"/>
</dbReference>
<dbReference type="PROSITE" id="PS51273">
    <property type="entry name" value="GATASE_TYPE_1"/>
    <property type="match status" value="1"/>
</dbReference>
<evidence type="ECO:0000256" key="3">
    <source>
        <dbReference type="ARBA" id="ARBA00023004"/>
    </source>
</evidence>
<dbReference type="KEGG" id="das:Daes_1144"/>
<dbReference type="Proteomes" id="UP000002191">
    <property type="component" value="Chromosome"/>
</dbReference>
<dbReference type="Gene3D" id="2.40.40.20">
    <property type="match status" value="1"/>
</dbReference>
<reference evidence="7" key="1">
    <citation type="submission" date="2010-12" db="EMBL/GenBank/DDBJ databases">
        <title>Complete sequence of Desulfovibrio aespoeensis Aspo-2.</title>
        <authorList>
            <consortium name="US DOE Joint Genome Institute"/>
            <person name="Lucas S."/>
            <person name="Copeland A."/>
            <person name="Lapidus A."/>
            <person name="Cheng J.-F."/>
            <person name="Goodwin L."/>
            <person name="Pitluck S."/>
            <person name="Chertkov O."/>
            <person name="Misra M."/>
            <person name="Detter J.C."/>
            <person name="Han C."/>
            <person name="Tapia R."/>
            <person name="Land M."/>
            <person name="Hauser L."/>
            <person name="Kyrpides N."/>
            <person name="Ivanova N."/>
            <person name="Ovchinnikova G."/>
            <person name="Pedersen K."/>
            <person name="Jagevall S."/>
            <person name="Hazen T."/>
            <person name="Woyke T."/>
        </authorList>
    </citation>
    <scope>NUCLEOTIDE SEQUENCE [LARGE SCALE GENOMIC DNA]</scope>
    <source>
        <strain evidence="7">ATCC 700646 / DSM 10631 / Aspo-2</strain>
    </source>
</reference>
<dbReference type="CDD" id="cd02766">
    <property type="entry name" value="MopB_3"/>
    <property type="match status" value="1"/>
</dbReference>
<organism evidence="6 7">
    <name type="scientific">Pseudodesulfovibrio aespoeensis (strain ATCC 700646 / DSM 10631 / Aspo-2)</name>
    <name type="common">Desulfovibrio aespoeensis</name>
    <dbReference type="NCBI Taxonomy" id="643562"/>
    <lineage>
        <taxon>Bacteria</taxon>
        <taxon>Pseudomonadati</taxon>
        <taxon>Thermodesulfobacteriota</taxon>
        <taxon>Desulfovibrionia</taxon>
        <taxon>Desulfovibrionales</taxon>
        <taxon>Desulfovibrionaceae</taxon>
    </lineage>
</organism>
<dbReference type="Pfam" id="PF01568">
    <property type="entry name" value="Molydop_binding"/>
    <property type="match status" value="1"/>
</dbReference>
<dbReference type="GO" id="GO:0050626">
    <property type="term" value="F:trimethylamine-N-oxide reductase (cytochrome c) activity"/>
    <property type="evidence" value="ECO:0007669"/>
    <property type="project" value="UniProtKB-EC"/>
</dbReference>
<dbReference type="Pfam" id="PF00117">
    <property type="entry name" value="GATase"/>
    <property type="match status" value="1"/>
</dbReference>
<keyword evidence="6" id="KW-0560">Oxidoreductase</keyword>
<dbReference type="SUPFAM" id="SSF52317">
    <property type="entry name" value="Class I glutamine amidotransferase-like"/>
    <property type="match status" value="1"/>
</dbReference>
<dbReference type="SMART" id="SM00926">
    <property type="entry name" value="Molybdop_Fe4S4"/>
    <property type="match status" value="1"/>
</dbReference>
<dbReference type="eggNOG" id="COG0518">
    <property type="taxonomic scope" value="Bacteria"/>
</dbReference>
<dbReference type="RefSeq" id="WP_013514091.1">
    <property type="nucleotide sequence ID" value="NC_014844.1"/>
</dbReference>
<dbReference type="InterPro" id="IPR006656">
    <property type="entry name" value="Mopterin_OxRdtase"/>
</dbReference>
<dbReference type="AlphaFoldDB" id="E6VTI3"/>
<dbReference type="InterPro" id="IPR044992">
    <property type="entry name" value="ChyE-like"/>
</dbReference>
<dbReference type="HOGENOM" id="CLU_000422_13_3_7"/>
<keyword evidence="4" id="KW-0411">Iron-sulfur</keyword>
<dbReference type="Pfam" id="PF00384">
    <property type="entry name" value="Molybdopterin"/>
    <property type="match status" value="1"/>
</dbReference>
<keyword evidence="3" id="KW-0408">Iron</keyword>
<dbReference type="InterPro" id="IPR017926">
    <property type="entry name" value="GATASE"/>
</dbReference>
<dbReference type="GO" id="GO:0046872">
    <property type="term" value="F:metal ion binding"/>
    <property type="evidence" value="ECO:0007669"/>
    <property type="project" value="UniProtKB-KW"/>
</dbReference>
<protein>
    <submittedName>
        <fullName evidence="6">Trimethylamine-N-oxide reductase (Cytochrome c)</fullName>
        <ecNumber evidence="6">1.7.2.3</ecNumber>
    </submittedName>
</protein>
<dbReference type="InterPro" id="IPR029062">
    <property type="entry name" value="Class_I_gatase-like"/>
</dbReference>
<accession>E6VTI3</accession>
<dbReference type="GO" id="GO:0051536">
    <property type="term" value="F:iron-sulfur cluster binding"/>
    <property type="evidence" value="ECO:0007669"/>
    <property type="project" value="UniProtKB-KW"/>
</dbReference>
<dbReference type="Gene3D" id="3.40.50.740">
    <property type="match status" value="1"/>
</dbReference>
<proteinExistence type="inferred from homology"/>
<dbReference type="InterPro" id="IPR009010">
    <property type="entry name" value="Asp_de-COase-like_dom_sf"/>
</dbReference>
<dbReference type="Pfam" id="PF04879">
    <property type="entry name" value="Molybdop_Fe4S4"/>
    <property type="match status" value="1"/>
</dbReference>
<dbReference type="PROSITE" id="PS51669">
    <property type="entry name" value="4FE4S_MOW_BIS_MGD"/>
    <property type="match status" value="1"/>
</dbReference>
<dbReference type="Gene3D" id="2.20.25.90">
    <property type="entry name" value="ADC-like domains"/>
    <property type="match status" value="1"/>
</dbReference>
<evidence type="ECO:0000256" key="1">
    <source>
        <dbReference type="ARBA" id="ARBA00010312"/>
    </source>
</evidence>
<dbReference type="InterPro" id="IPR050612">
    <property type="entry name" value="Prok_Mopterin_Oxidored"/>
</dbReference>
<evidence type="ECO:0000313" key="7">
    <source>
        <dbReference type="Proteomes" id="UP000002191"/>
    </source>
</evidence>
<dbReference type="PANTHER" id="PTHR43742:SF6">
    <property type="entry name" value="OXIDOREDUCTASE YYAE-RELATED"/>
    <property type="match status" value="1"/>
</dbReference>
<dbReference type="InterPro" id="IPR006657">
    <property type="entry name" value="MoPterin_dinucl-bd_dom"/>
</dbReference>
<dbReference type="STRING" id="643562.Daes_1144"/>
<name>E6VTI3_PSEA9</name>
<feature type="domain" description="4Fe-4S Mo/W bis-MGD-type" evidence="5">
    <location>
        <begin position="5"/>
        <end position="62"/>
    </location>
</feature>
<dbReference type="eggNOG" id="COG0243">
    <property type="taxonomic scope" value="Bacteria"/>
</dbReference>
<keyword evidence="2" id="KW-0479">Metal-binding</keyword>
<dbReference type="SUPFAM" id="SSF50692">
    <property type="entry name" value="ADC-like"/>
    <property type="match status" value="1"/>
</dbReference>
<evidence type="ECO:0000259" key="5">
    <source>
        <dbReference type="PROSITE" id="PS51669"/>
    </source>
</evidence>
<dbReference type="InterPro" id="IPR006963">
    <property type="entry name" value="Mopterin_OxRdtase_4Fe-4S_dom"/>
</dbReference>
<dbReference type="SUPFAM" id="SSF53706">
    <property type="entry name" value="Formate dehydrogenase/DMSO reductase, domains 1-3"/>
    <property type="match status" value="1"/>
</dbReference>
<dbReference type="Gene3D" id="3.40.228.10">
    <property type="entry name" value="Dimethylsulfoxide Reductase, domain 2"/>
    <property type="match status" value="1"/>
</dbReference>
<dbReference type="CDD" id="cd01741">
    <property type="entry name" value="GATase1_1"/>
    <property type="match status" value="1"/>
</dbReference>
<keyword evidence="7" id="KW-1185">Reference proteome</keyword>
<gene>
    <name evidence="6" type="ordered locus">Daes_1144</name>
</gene>
<dbReference type="Gene3D" id="3.30.2070.10">
    <property type="entry name" value="Formate dehydrogenase/DMSO reductase"/>
    <property type="match status" value="1"/>
</dbReference>
<dbReference type="Gene3D" id="3.40.50.880">
    <property type="match status" value="1"/>
</dbReference>
<dbReference type="EMBL" id="CP002431">
    <property type="protein sequence ID" value="ADU62160.1"/>
    <property type="molecule type" value="Genomic_DNA"/>
</dbReference>